<name>A0A5C5Z6C8_9BACT</name>
<dbReference type="AlphaFoldDB" id="A0A5C5Z6C8"/>
<organism evidence="1 2">
    <name type="scientific">Novipirellula herctigrandis</name>
    <dbReference type="NCBI Taxonomy" id="2527986"/>
    <lineage>
        <taxon>Bacteria</taxon>
        <taxon>Pseudomonadati</taxon>
        <taxon>Planctomycetota</taxon>
        <taxon>Planctomycetia</taxon>
        <taxon>Pirellulales</taxon>
        <taxon>Pirellulaceae</taxon>
        <taxon>Novipirellula</taxon>
    </lineage>
</organism>
<proteinExistence type="predicted"/>
<accession>A0A5C5Z6C8</accession>
<evidence type="ECO:0000313" key="1">
    <source>
        <dbReference type="EMBL" id="TWT82969.1"/>
    </source>
</evidence>
<gene>
    <name evidence="1" type="ORF">CA13_44320</name>
</gene>
<evidence type="ECO:0000313" key="2">
    <source>
        <dbReference type="Proteomes" id="UP000315010"/>
    </source>
</evidence>
<sequence length="248" mass="27700">MSTVIGARNIQGVLEQGLSNIPSVIVHRIEALPRQTSRRDRLSALTNSTNRAATGGCQNRRDEYHKGEKRLHSVAFSNLSLCEATQNPHNNALVSFPKQKGSFGSMPATFEHFGLRFLFPDNWEIAVDEEDPDNGVTLQLPSGGFCSIIRDNHPHGDEDIVDETADAIRSDYGEMESERVPIDSFFDEGLAVEIRFYYLDLLIMARILITRLGGERFVIQFQAESRDFDANEAVFAAIAKQLRDGNQA</sequence>
<keyword evidence="2" id="KW-1185">Reference proteome</keyword>
<reference evidence="1 2" key="1">
    <citation type="submission" date="2019-02" db="EMBL/GenBank/DDBJ databases">
        <title>Deep-cultivation of Planctomycetes and their phenomic and genomic characterization uncovers novel biology.</title>
        <authorList>
            <person name="Wiegand S."/>
            <person name="Jogler M."/>
            <person name="Boedeker C."/>
            <person name="Pinto D."/>
            <person name="Vollmers J."/>
            <person name="Rivas-Marin E."/>
            <person name="Kohn T."/>
            <person name="Peeters S.H."/>
            <person name="Heuer A."/>
            <person name="Rast P."/>
            <person name="Oberbeckmann S."/>
            <person name="Bunk B."/>
            <person name="Jeske O."/>
            <person name="Meyerdierks A."/>
            <person name="Storesund J.E."/>
            <person name="Kallscheuer N."/>
            <person name="Luecker S."/>
            <person name="Lage O.M."/>
            <person name="Pohl T."/>
            <person name="Merkel B.J."/>
            <person name="Hornburger P."/>
            <person name="Mueller R.-W."/>
            <person name="Bruemmer F."/>
            <person name="Labrenz M."/>
            <person name="Spormann A.M."/>
            <person name="Op Den Camp H."/>
            <person name="Overmann J."/>
            <person name="Amann R."/>
            <person name="Jetten M.S.M."/>
            <person name="Mascher T."/>
            <person name="Medema M.H."/>
            <person name="Devos D.P."/>
            <person name="Kaster A.-K."/>
            <person name="Ovreas L."/>
            <person name="Rohde M."/>
            <person name="Galperin M.Y."/>
            <person name="Jogler C."/>
        </authorList>
    </citation>
    <scope>NUCLEOTIDE SEQUENCE [LARGE SCALE GENOMIC DNA]</scope>
    <source>
        <strain evidence="1 2">CA13</strain>
    </source>
</reference>
<comment type="caution">
    <text evidence="1">The sequence shown here is derived from an EMBL/GenBank/DDBJ whole genome shotgun (WGS) entry which is preliminary data.</text>
</comment>
<dbReference type="EMBL" id="SJPJ01000001">
    <property type="protein sequence ID" value="TWT82969.1"/>
    <property type="molecule type" value="Genomic_DNA"/>
</dbReference>
<dbReference type="Proteomes" id="UP000315010">
    <property type="component" value="Unassembled WGS sequence"/>
</dbReference>
<protein>
    <submittedName>
        <fullName evidence="1">Uncharacterized protein</fullName>
    </submittedName>
</protein>